<accession>A0AAV3NI86</accession>
<sequence length="98" mass="11698">MEYEIFEQLEAYSEDDPEYLVMHDALGNFFRWIDLMDRLDREVKLQRELISHADRHLVDSIAIRRLLERDQASLSEIAVVAHRFEFYTGSVRALQARQ</sequence>
<gene>
    <name evidence="1" type="ORF">LIER_00369</name>
</gene>
<organism evidence="1 2">
    <name type="scientific">Lithospermum erythrorhizon</name>
    <name type="common">Purple gromwell</name>
    <name type="synonym">Lithospermum officinale var. erythrorhizon</name>
    <dbReference type="NCBI Taxonomy" id="34254"/>
    <lineage>
        <taxon>Eukaryota</taxon>
        <taxon>Viridiplantae</taxon>
        <taxon>Streptophyta</taxon>
        <taxon>Embryophyta</taxon>
        <taxon>Tracheophyta</taxon>
        <taxon>Spermatophyta</taxon>
        <taxon>Magnoliopsida</taxon>
        <taxon>eudicotyledons</taxon>
        <taxon>Gunneridae</taxon>
        <taxon>Pentapetalae</taxon>
        <taxon>asterids</taxon>
        <taxon>lamiids</taxon>
        <taxon>Boraginales</taxon>
        <taxon>Boraginaceae</taxon>
        <taxon>Boraginoideae</taxon>
        <taxon>Lithospermeae</taxon>
        <taxon>Lithospermum</taxon>
    </lineage>
</organism>
<comment type="caution">
    <text evidence="1">The sequence shown here is derived from an EMBL/GenBank/DDBJ whole genome shotgun (WGS) entry which is preliminary data.</text>
</comment>
<dbReference type="EMBL" id="BAABME010000029">
    <property type="protein sequence ID" value="GAA0138668.1"/>
    <property type="molecule type" value="Genomic_DNA"/>
</dbReference>
<dbReference type="AlphaFoldDB" id="A0AAV3NI86"/>
<protein>
    <submittedName>
        <fullName evidence="1">Uncharacterized protein</fullName>
    </submittedName>
</protein>
<reference evidence="1 2" key="1">
    <citation type="submission" date="2024-01" db="EMBL/GenBank/DDBJ databases">
        <title>The complete chloroplast genome sequence of Lithospermum erythrorhizon: insights into the phylogenetic relationship among Boraginaceae species and the maternal lineages of purple gromwells.</title>
        <authorList>
            <person name="Okada T."/>
            <person name="Watanabe K."/>
        </authorList>
    </citation>
    <scope>NUCLEOTIDE SEQUENCE [LARGE SCALE GENOMIC DNA]</scope>
</reference>
<dbReference type="Proteomes" id="UP001454036">
    <property type="component" value="Unassembled WGS sequence"/>
</dbReference>
<name>A0AAV3NI86_LITER</name>
<keyword evidence="2" id="KW-1185">Reference proteome</keyword>
<evidence type="ECO:0000313" key="2">
    <source>
        <dbReference type="Proteomes" id="UP001454036"/>
    </source>
</evidence>
<evidence type="ECO:0000313" key="1">
    <source>
        <dbReference type="EMBL" id="GAA0138668.1"/>
    </source>
</evidence>
<proteinExistence type="predicted"/>